<sequence>MITSLIAVRQRVLSLLGMLSMYRTVLLALLALAVIALVLSFTGLVGVNPLALMSSLLVLAAAVAVVDAIGQRVVRRAWRVESSLITALILLFVLQPGMSLAELGSLAVAGAVAALSKYVIVWRGRHFLNPAAVGATVVTLAGIGTFSSWWVGTPALVVPVVLLGLVVLWRTSRVRIVAFFVLVAVATALVRDVTISAQFGLAFSAGESLTLALLQSPVLFLGAFMLSEPLTLPPRRWQQFTVATVVGVLVGWPILVGGFVTLGQERALLIGNLLAFALALRGGLRLTLAGRRLVTPTVHELTFQVEGRPRVVAGQYVELEVPHARPDVRGTRREFSILSSPSDLPELRVAYRDGTQQHPSSYKRALRDVRVGQTLRATGVWGDFVLPRGEAPVLLVAAGIGVTPFVSQLRELRAQGGDRDIVLVYVTAESAELAFRDELERCGVRVIVFTRDEPQELPASWMWAAGARLDGPQLARLVPDLAERHVLLSGPPRLIADLSPELRTARSVRTDAFAGY</sequence>
<dbReference type="InterPro" id="IPR050415">
    <property type="entry name" value="MRET"/>
</dbReference>
<evidence type="ECO:0000256" key="3">
    <source>
        <dbReference type="ARBA" id="ARBA00022714"/>
    </source>
</evidence>
<dbReference type="EMBL" id="BSET01000001">
    <property type="protein sequence ID" value="GLK01852.1"/>
    <property type="molecule type" value="Genomic_DNA"/>
</dbReference>
<dbReference type="Proteomes" id="UP001142325">
    <property type="component" value="Unassembled WGS sequence"/>
</dbReference>
<reference evidence="11" key="2">
    <citation type="submission" date="2023-01" db="EMBL/GenBank/DDBJ databases">
        <authorList>
            <person name="Sun Q."/>
            <person name="Evtushenko L."/>
        </authorList>
    </citation>
    <scope>NUCLEOTIDE SEQUENCE</scope>
    <source>
        <strain evidence="11">VKM Ac-1958</strain>
    </source>
</reference>
<accession>A0A9W6M8S3</accession>
<evidence type="ECO:0000256" key="6">
    <source>
        <dbReference type="ARBA" id="ARBA00023002"/>
    </source>
</evidence>
<organism evidence="11 12">
    <name type="scientific">Microbacterium keratanolyticum</name>
    <dbReference type="NCBI Taxonomy" id="67574"/>
    <lineage>
        <taxon>Bacteria</taxon>
        <taxon>Bacillati</taxon>
        <taxon>Actinomycetota</taxon>
        <taxon>Actinomycetes</taxon>
        <taxon>Micrococcales</taxon>
        <taxon>Microbacteriaceae</taxon>
        <taxon>Microbacterium</taxon>
    </lineage>
</organism>
<evidence type="ECO:0000256" key="1">
    <source>
        <dbReference type="ARBA" id="ARBA00001974"/>
    </source>
</evidence>
<proteinExistence type="predicted"/>
<evidence type="ECO:0000256" key="4">
    <source>
        <dbReference type="ARBA" id="ARBA00022723"/>
    </source>
</evidence>
<feature type="transmembrane region" description="Helical" evidence="9">
    <location>
        <begin position="77"/>
        <end position="94"/>
    </location>
</feature>
<dbReference type="Pfam" id="PF00175">
    <property type="entry name" value="NAD_binding_1"/>
    <property type="match status" value="1"/>
</dbReference>
<keyword evidence="12" id="KW-1185">Reference proteome</keyword>
<dbReference type="GO" id="GO:0016491">
    <property type="term" value="F:oxidoreductase activity"/>
    <property type="evidence" value="ECO:0007669"/>
    <property type="project" value="UniProtKB-KW"/>
</dbReference>
<keyword evidence="6" id="KW-0560">Oxidoreductase</keyword>
<feature type="transmembrane region" description="Helical" evidence="9">
    <location>
        <begin position="149"/>
        <end position="169"/>
    </location>
</feature>
<dbReference type="Gene3D" id="3.40.50.80">
    <property type="entry name" value="Nucleotide-binding domain of ferredoxin-NADP reductase (FNR) module"/>
    <property type="match status" value="1"/>
</dbReference>
<keyword evidence="4" id="KW-0479">Metal-binding</keyword>
<comment type="caution">
    <text evidence="11">The sequence shown here is derived from an EMBL/GenBank/DDBJ whole genome shotgun (WGS) entry which is preliminary data.</text>
</comment>
<dbReference type="CDD" id="cd00322">
    <property type="entry name" value="FNR_like"/>
    <property type="match status" value="1"/>
</dbReference>
<evidence type="ECO:0000256" key="5">
    <source>
        <dbReference type="ARBA" id="ARBA00022827"/>
    </source>
</evidence>
<evidence type="ECO:0000313" key="12">
    <source>
        <dbReference type="Proteomes" id="UP001142325"/>
    </source>
</evidence>
<evidence type="ECO:0000256" key="8">
    <source>
        <dbReference type="ARBA" id="ARBA00023014"/>
    </source>
</evidence>
<keyword evidence="2" id="KW-0285">Flavoprotein</keyword>
<dbReference type="InterPro" id="IPR001433">
    <property type="entry name" value="OxRdtase_FAD/NAD-bd"/>
</dbReference>
<dbReference type="InterPro" id="IPR039261">
    <property type="entry name" value="FNR_nucleotide-bd"/>
</dbReference>
<dbReference type="PANTHER" id="PTHR47354:SF8">
    <property type="entry name" value="1,2-PHENYLACETYL-COA EPOXIDASE, SUBUNIT E"/>
    <property type="match status" value="1"/>
</dbReference>
<dbReference type="GO" id="GO:0051537">
    <property type="term" value="F:2 iron, 2 sulfur cluster binding"/>
    <property type="evidence" value="ECO:0007669"/>
    <property type="project" value="UniProtKB-KW"/>
</dbReference>
<keyword evidence="8" id="KW-0411">Iron-sulfur</keyword>
<dbReference type="GO" id="GO:0050660">
    <property type="term" value="F:flavin adenine dinucleotide binding"/>
    <property type="evidence" value="ECO:0007669"/>
    <property type="project" value="TreeGrafter"/>
</dbReference>
<dbReference type="InterPro" id="IPR017938">
    <property type="entry name" value="Riboflavin_synthase-like_b-brl"/>
</dbReference>
<feature type="transmembrane region" description="Helical" evidence="9">
    <location>
        <begin position="239"/>
        <end position="260"/>
    </location>
</feature>
<dbReference type="RefSeq" id="WP_271171525.1">
    <property type="nucleotide sequence ID" value="NZ_BAAAUM010000001.1"/>
</dbReference>
<feature type="transmembrane region" description="Helical" evidence="9">
    <location>
        <begin position="176"/>
        <end position="203"/>
    </location>
</feature>
<dbReference type="SUPFAM" id="SSF63380">
    <property type="entry name" value="Riboflavin synthase domain-like"/>
    <property type="match status" value="1"/>
</dbReference>
<keyword evidence="9" id="KW-0472">Membrane</keyword>
<dbReference type="PROSITE" id="PS51384">
    <property type="entry name" value="FAD_FR"/>
    <property type="match status" value="1"/>
</dbReference>
<keyword evidence="9" id="KW-0812">Transmembrane</keyword>
<dbReference type="Gene3D" id="2.40.30.10">
    <property type="entry name" value="Translation factors"/>
    <property type="match status" value="1"/>
</dbReference>
<feature type="transmembrane region" description="Helical" evidence="9">
    <location>
        <begin position="209"/>
        <end position="227"/>
    </location>
</feature>
<reference evidence="11" key="1">
    <citation type="journal article" date="2014" name="Int. J. Syst. Evol. Microbiol.">
        <title>Complete genome sequence of Corynebacterium casei LMG S-19264T (=DSM 44701T), isolated from a smear-ripened cheese.</title>
        <authorList>
            <consortium name="US DOE Joint Genome Institute (JGI-PGF)"/>
            <person name="Walter F."/>
            <person name="Albersmeier A."/>
            <person name="Kalinowski J."/>
            <person name="Ruckert C."/>
        </authorList>
    </citation>
    <scope>NUCLEOTIDE SEQUENCE</scope>
    <source>
        <strain evidence="11">VKM Ac-1958</strain>
    </source>
</reference>
<keyword evidence="3" id="KW-0001">2Fe-2S</keyword>
<evidence type="ECO:0000259" key="10">
    <source>
        <dbReference type="PROSITE" id="PS51384"/>
    </source>
</evidence>
<feature type="transmembrane region" description="Helical" evidence="9">
    <location>
        <begin position="50"/>
        <end position="70"/>
    </location>
</feature>
<evidence type="ECO:0000256" key="7">
    <source>
        <dbReference type="ARBA" id="ARBA00023004"/>
    </source>
</evidence>
<feature type="transmembrane region" description="Helical" evidence="9">
    <location>
        <begin position="127"/>
        <end position="143"/>
    </location>
</feature>
<keyword evidence="9" id="KW-1133">Transmembrane helix</keyword>
<evidence type="ECO:0000313" key="11">
    <source>
        <dbReference type="EMBL" id="GLK01852.1"/>
    </source>
</evidence>
<protein>
    <recommendedName>
        <fullName evidence="10">FAD-binding FR-type domain-containing protein</fullName>
    </recommendedName>
</protein>
<feature type="domain" description="FAD-binding FR-type" evidence="10">
    <location>
        <begin position="281"/>
        <end position="387"/>
    </location>
</feature>
<dbReference type="GO" id="GO:0046872">
    <property type="term" value="F:metal ion binding"/>
    <property type="evidence" value="ECO:0007669"/>
    <property type="project" value="UniProtKB-KW"/>
</dbReference>
<dbReference type="AlphaFoldDB" id="A0A9W6M8S3"/>
<feature type="transmembrane region" description="Helical" evidence="9">
    <location>
        <begin position="100"/>
        <end position="120"/>
    </location>
</feature>
<name>A0A9W6M8S3_9MICO</name>
<dbReference type="PANTHER" id="PTHR47354">
    <property type="entry name" value="NADH OXIDOREDUCTASE HCR"/>
    <property type="match status" value="1"/>
</dbReference>
<keyword evidence="7" id="KW-0408">Iron</keyword>
<comment type="cofactor">
    <cofactor evidence="1">
        <name>FAD</name>
        <dbReference type="ChEBI" id="CHEBI:57692"/>
    </cofactor>
</comment>
<evidence type="ECO:0000256" key="2">
    <source>
        <dbReference type="ARBA" id="ARBA00022630"/>
    </source>
</evidence>
<keyword evidence="5" id="KW-0274">FAD</keyword>
<dbReference type="InterPro" id="IPR017927">
    <property type="entry name" value="FAD-bd_FR_type"/>
</dbReference>
<evidence type="ECO:0000256" key="9">
    <source>
        <dbReference type="SAM" id="Phobius"/>
    </source>
</evidence>
<gene>
    <name evidence="11" type="ORF">GCM10017596_15670</name>
</gene>
<dbReference type="SUPFAM" id="SSF52343">
    <property type="entry name" value="Ferredoxin reductase-like, C-terminal NADP-linked domain"/>
    <property type="match status" value="1"/>
</dbReference>